<evidence type="ECO:0008006" key="5">
    <source>
        <dbReference type="Google" id="ProtNLM"/>
    </source>
</evidence>
<feature type="compositionally biased region" description="Polar residues" evidence="1">
    <location>
        <begin position="1"/>
        <end position="20"/>
    </location>
</feature>
<feature type="transmembrane region" description="Helical" evidence="2">
    <location>
        <begin position="108"/>
        <end position="126"/>
    </location>
</feature>
<evidence type="ECO:0000313" key="4">
    <source>
        <dbReference type="Proteomes" id="UP001371218"/>
    </source>
</evidence>
<keyword evidence="2" id="KW-0812">Transmembrane</keyword>
<proteinExistence type="predicted"/>
<keyword evidence="2" id="KW-1133">Transmembrane helix</keyword>
<keyword evidence="2" id="KW-0472">Membrane</keyword>
<keyword evidence="4" id="KW-1185">Reference proteome</keyword>
<protein>
    <recommendedName>
        <fullName evidence="5">DUF883 domain-containing protein</fullName>
    </recommendedName>
</protein>
<evidence type="ECO:0000256" key="1">
    <source>
        <dbReference type="SAM" id="MobiDB-lite"/>
    </source>
</evidence>
<sequence length="133" mass="14236">MTKPTTSFSEATSDTANQMAEQLADKAHSAVSATRRRANSALDGVDEGVDNLRDIAPSAFSRAAAQMEELTRRGMDRARDTSQAVRDQAQRAGDRAVGYIQDEPVKSVLMAVAAGAAVAMLASWFARSRSGRF</sequence>
<dbReference type="Gene3D" id="1.10.287.700">
    <property type="entry name" value="Helix hairpin bin"/>
    <property type="match status" value="1"/>
</dbReference>
<accession>A0ABU9BXL1</accession>
<dbReference type="Proteomes" id="UP001371218">
    <property type="component" value="Unassembled WGS sequence"/>
</dbReference>
<evidence type="ECO:0000256" key="2">
    <source>
        <dbReference type="SAM" id="Phobius"/>
    </source>
</evidence>
<evidence type="ECO:0000313" key="3">
    <source>
        <dbReference type="EMBL" id="MEK8034591.1"/>
    </source>
</evidence>
<feature type="region of interest" description="Disordered" evidence="1">
    <location>
        <begin position="72"/>
        <end position="93"/>
    </location>
</feature>
<comment type="caution">
    <text evidence="3">The sequence shown here is derived from an EMBL/GenBank/DDBJ whole genome shotgun (WGS) entry which is preliminary data.</text>
</comment>
<name>A0ABU9BXL1_9BURK</name>
<organism evidence="3 4">
    <name type="scientific">Ideonella lacteola</name>
    <dbReference type="NCBI Taxonomy" id="2984193"/>
    <lineage>
        <taxon>Bacteria</taxon>
        <taxon>Pseudomonadati</taxon>
        <taxon>Pseudomonadota</taxon>
        <taxon>Betaproteobacteria</taxon>
        <taxon>Burkholderiales</taxon>
        <taxon>Sphaerotilaceae</taxon>
        <taxon>Ideonella</taxon>
    </lineage>
</organism>
<feature type="region of interest" description="Disordered" evidence="1">
    <location>
        <begin position="1"/>
        <end position="48"/>
    </location>
</feature>
<dbReference type="EMBL" id="JBBUTG010000031">
    <property type="protein sequence ID" value="MEK8034591.1"/>
    <property type="molecule type" value="Genomic_DNA"/>
</dbReference>
<dbReference type="RefSeq" id="WP_341429020.1">
    <property type="nucleotide sequence ID" value="NZ_JBBUTG010000031.1"/>
</dbReference>
<gene>
    <name evidence="3" type="ORF">AACH06_27565</name>
</gene>
<reference evidence="3 4" key="1">
    <citation type="submission" date="2024-04" db="EMBL/GenBank/DDBJ databases">
        <title>Novel species of the genus Ideonella isolated from streams.</title>
        <authorList>
            <person name="Lu H."/>
        </authorList>
    </citation>
    <scope>NUCLEOTIDE SEQUENCE [LARGE SCALE GENOMIC DNA]</scope>
    <source>
        <strain evidence="3 4">DXS29W</strain>
    </source>
</reference>